<dbReference type="Proteomes" id="UP000053144">
    <property type="component" value="Chromosome 7"/>
</dbReference>
<organism evidence="1 2">
    <name type="scientific">Phaseolus angularis</name>
    <name type="common">Azuki bean</name>
    <name type="synonym">Vigna angularis</name>
    <dbReference type="NCBI Taxonomy" id="3914"/>
    <lineage>
        <taxon>Eukaryota</taxon>
        <taxon>Viridiplantae</taxon>
        <taxon>Streptophyta</taxon>
        <taxon>Embryophyta</taxon>
        <taxon>Tracheophyta</taxon>
        <taxon>Spermatophyta</taxon>
        <taxon>Magnoliopsida</taxon>
        <taxon>eudicotyledons</taxon>
        <taxon>Gunneridae</taxon>
        <taxon>Pentapetalae</taxon>
        <taxon>rosids</taxon>
        <taxon>fabids</taxon>
        <taxon>Fabales</taxon>
        <taxon>Fabaceae</taxon>
        <taxon>Papilionoideae</taxon>
        <taxon>50 kb inversion clade</taxon>
        <taxon>NPAAA clade</taxon>
        <taxon>indigoferoid/millettioid clade</taxon>
        <taxon>Phaseoleae</taxon>
        <taxon>Vigna</taxon>
    </lineage>
</organism>
<evidence type="ECO:0000313" key="2">
    <source>
        <dbReference type="Proteomes" id="UP000053144"/>
    </source>
</evidence>
<proteinExistence type="predicted"/>
<accession>A0A0L9UZA7</accession>
<gene>
    <name evidence="1" type="ORF">LR48_Vigan07g181200</name>
</gene>
<evidence type="ECO:0000313" key="1">
    <source>
        <dbReference type="EMBL" id="KOM48108.1"/>
    </source>
</evidence>
<sequence>MVQERFKKFNIGENVNIKQKLVHTTRPEITSMVPPSHVQHNTVNTNQWSEHQVVEDSLDVTIASTYNRTALTSIQANFGELDCT</sequence>
<dbReference type="Gramene" id="KOM48108">
    <property type="protein sequence ID" value="KOM48108"/>
    <property type="gene ID" value="LR48_Vigan07g181200"/>
</dbReference>
<reference evidence="2" key="1">
    <citation type="journal article" date="2015" name="Proc. Natl. Acad. Sci. U.S.A.">
        <title>Genome sequencing of adzuki bean (Vigna angularis) provides insight into high starch and low fat accumulation and domestication.</title>
        <authorList>
            <person name="Yang K."/>
            <person name="Tian Z."/>
            <person name="Chen C."/>
            <person name="Luo L."/>
            <person name="Zhao B."/>
            <person name="Wang Z."/>
            <person name="Yu L."/>
            <person name="Li Y."/>
            <person name="Sun Y."/>
            <person name="Li W."/>
            <person name="Chen Y."/>
            <person name="Li Y."/>
            <person name="Zhang Y."/>
            <person name="Ai D."/>
            <person name="Zhao J."/>
            <person name="Shang C."/>
            <person name="Ma Y."/>
            <person name="Wu B."/>
            <person name="Wang M."/>
            <person name="Gao L."/>
            <person name="Sun D."/>
            <person name="Zhang P."/>
            <person name="Guo F."/>
            <person name="Wang W."/>
            <person name="Li Y."/>
            <person name="Wang J."/>
            <person name="Varshney R.K."/>
            <person name="Wang J."/>
            <person name="Ling H.Q."/>
            <person name="Wan P."/>
        </authorList>
    </citation>
    <scope>NUCLEOTIDE SEQUENCE</scope>
    <source>
        <strain evidence="2">cv. Jingnong 6</strain>
    </source>
</reference>
<protein>
    <submittedName>
        <fullName evidence="1">Uncharacterized protein</fullName>
    </submittedName>
</protein>
<dbReference type="EMBL" id="CM003377">
    <property type="protein sequence ID" value="KOM48108.1"/>
    <property type="molecule type" value="Genomic_DNA"/>
</dbReference>
<dbReference type="AlphaFoldDB" id="A0A0L9UZA7"/>
<name>A0A0L9UZA7_PHAAN</name>